<dbReference type="NCBIfam" id="TIGR02772">
    <property type="entry name" value="Ku_bact"/>
    <property type="match status" value="1"/>
</dbReference>
<feature type="compositionally biased region" description="Low complexity" evidence="3">
    <location>
        <begin position="270"/>
        <end position="291"/>
    </location>
</feature>
<dbReference type="GO" id="GO:0006303">
    <property type="term" value="P:double-strand break repair via nonhomologous end joining"/>
    <property type="evidence" value="ECO:0007669"/>
    <property type="project" value="UniProtKB-UniRule"/>
</dbReference>
<comment type="caution">
    <text evidence="5">The sequence shown here is derived from an EMBL/GenBank/DDBJ whole genome shotgun (WGS) entry which is preliminary data.</text>
</comment>
<feature type="region of interest" description="Disordered" evidence="3">
    <location>
        <begin position="270"/>
        <end position="323"/>
    </location>
</feature>
<dbReference type="HAMAP" id="MF_01875">
    <property type="entry name" value="Prokaryotic_Ku"/>
    <property type="match status" value="1"/>
</dbReference>
<evidence type="ECO:0000256" key="1">
    <source>
        <dbReference type="ARBA" id="ARBA00023125"/>
    </source>
</evidence>
<dbReference type="CDD" id="cd00789">
    <property type="entry name" value="KU_like"/>
    <property type="match status" value="1"/>
</dbReference>
<evidence type="ECO:0000256" key="3">
    <source>
        <dbReference type="SAM" id="MobiDB-lite"/>
    </source>
</evidence>
<sequence>MAAPASTRAVWKGAISFGLVHIPVVLYSATAETRPKFNLIDPTSMSPVGNKQVSKTTGEAVQKEELVKGIQVEEGQYVVLSKEEIRSALPRSTQTIEIEAFVDADEIPSTFFNKPYYVAPGARGLKPFALLRDVLRKSGKVGVAKVVISTKQHLAALMPAGDGLVLDLLRWADEVREAPSSVFGDTAAVAVSERELKMAEQLVEDMAAAWSPDLFHDEFKEKLQQLVQAKAAKGDVATLQPLPGEEAPSATAEVIDLTDLLRRSLQGKGAAAAPSAAPRRAAATATATAAANDEEEVAPRKRAAATKAPAKARATVKPAPRKR</sequence>
<dbReference type="PIRSF" id="PIRSF006493">
    <property type="entry name" value="Prok_Ku"/>
    <property type="match status" value="1"/>
</dbReference>
<comment type="subunit">
    <text evidence="2">Homodimer. Interacts with LigD.</text>
</comment>
<keyword evidence="2" id="KW-0233">DNA recombination</keyword>
<reference evidence="5 6" key="1">
    <citation type="submission" date="2019-03" db="EMBL/GenBank/DDBJ databases">
        <title>Ramlibacter henchirensis DSM 14656, whole genome shotgun sequence.</title>
        <authorList>
            <person name="Zhang X."/>
            <person name="Feng G."/>
            <person name="Zhu H."/>
        </authorList>
    </citation>
    <scope>NUCLEOTIDE SEQUENCE [LARGE SCALE GENOMIC DNA]</scope>
    <source>
        <strain evidence="5 6">DSM 14656</strain>
    </source>
</reference>
<protein>
    <recommendedName>
        <fullName evidence="2">Non-homologous end joining protein Ku</fullName>
    </recommendedName>
</protein>
<dbReference type="InterPro" id="IPR009187">
    <property type="entry name" value="Prok_Ku"/>
</dbReference>
<evidence type="ECO:0000313" key="6">
    <source>
        <dbReference type="Proteomes" id="UP000298180"/>
    </source>
</evidence>
<name>A0A4Z0BST6_9BURK</name>
<dbReference type="SMART" id="SM00559">
    <property type="entry name" value="Ku78"/>
    <property type="match status" value="1"/>
</dbReference>
<dbReference type="PANTHER" id="PTHR41251:SF1">
    <property type="entry name" value="NON-HOMOLOGOUS END JOINING PROTEIN KU"/>
    <property type="match status" value="1"/>
</dbReference>
<feature type="compositionally biased region" description="Low complexity" evidence="3">
    <location>
        <begin position="305"/>
        <end position="323"/>
    </location>
</feature>
<dbReference type="InterPro" id="IPR006164">
    <property type="entry name" value="DNA_bd_Ku70/Ku80"/>
</dbReference>
<organism evidence="5 6">
    <name type="scientific">Ramlibacter henchirensis</name>
    <dbReference type="NCBI Taxonomy" id="204072"/>
    <lineage>
        <taxon>Bacteria</taxon>
        <taxon>Pseudomonadati</taxon>
        <taxon>Pseudomonadota</taxon>
        <taxon>Betaproteobacteria</taxon>
        <taxon>Burkholderiales</taxon>
        <taxon>Comamonadaceae</taxon>
        <taxon>Ramlibacter</taxon>
    </lineage>
</organism>
<dbReference type="EMBL" id="SMLM01000002">
    <property type="protein sequence ID" value="TFZ02343.1"/>
    <property type="molecule type" value="Genomic_DNA"/>
</dbReference>
<dbReference type="Proteomes" id="UP000298180">
    <property type="component" value="Unassembled WGS sequence"/>
</dbReference>
<proteinExistence type="inferred from homology"/>
<evidence type="ECO:0000259" key="4">
    <source>
        <dbReference type="SMART" id="SM00559"/>
    </source>
</evidence>
<feature type="domain" description="Ku" evidence="4">
    <location>
        <begin position="58"/>
        <end position="186"/>
    </location>
</feature>
<keyword evidence="6" id="KW-1185">Reference proteome</keyword>
<dbReference type="RefSeq" id="WP_135263870.1">
    <property type="nucleotide sequence ID" value="NZ_SMLM01000002.1"/>
</dbReference>
<dbReference type="GO" id="GO:0006310">
    <property type="term" value="P:DNA recombination"/>
    <property type="evidence" value="ECO:0007669"/>
    <property type="project" value="UniProtKB-KW"/>
</dbReference>
<keyword evidence="2" id="KW-0227">DNA damage</keyword>
<gene>
    <name evidence="2" type="primary">ku</name>
    <name evidence="5" type="ORF">EZ313_13825</name>
</gene>
<comment type="function">
    <text evidence="2">With LigD forms a non-homologous end joining (NHEJ) DNA repair enzyme, which repairs dsDNA breaks with reduced fidelity. Binds linear dsDNA with 5'- and 3'- overhangs but not closed circular dsDNA nor ssDNA. Recruits and stimulates the ligase activity of LigD.</text>
</comment>
<dbReference type="InterPro" id="IPR016194">
    <property type="entry name" value="SPOC-like_C_dom_sf"/>
</dbReference>
<dbReference type="GO" id="GO:0003690">
    <property type="term" value="F:double-stranded DNA binding"/>
    <property type="evidence" value="ECO:0007669"/>
    <property type="project" value="UniProtKB-UniRule"/>
</dbReference>
<dbReference type="PANTHER" id="PTHR41251">
    <property type="entry name" value="NON-HOMOLOGOUS END JOINING PROTEIN KU"/>
    <property type="match status" value="1"/>
</dbReference>
<keyword evidence="1 2" id="KW-0238">DNA-binding</keyword>
<dbReference type="OrthoDB" id="9795084at2"/>
<dbReference type="Gene3D" id="2.40.290.10">
    <property type="match status" value="1"/>
</dbReference>
<keyword evidence="2" id="KW-0234">DNA repair</keyword>
<dbReference type="SUPFAM" id="SSF100939">
    <property type="entry name" value="SPOC domain-like"/>
    <property type="match status" value="1"/>
</dbReference>
<evidence type="ECO:0000313" key="5">
    <source>
        <dbReference type="EMBL" id="TFZ02343.1"/>
    </source>
</evidence>
<comment type="similarity">
    <text evidence="2">Belongs to the prokaryotic Ku family.</text>
</comment>
<dbReference type="Pfam" id="PF02735">
    <property type="entry name" value="Ku"/>
    <property type="match status" value="1"/>
</dbReference>
<evidence type="ECO:0000256" key="2">
    <source>
        <dbReference type="HAMAP-Rule" id="MF_01875"/>
    </source>
</evidence>
<accession>A0A4Z0BST6</accession>
<dbReference type="AlphaFoldDB" id="A0A4Z0BST6"/>